<keyword evidence="7" id="KW-0560">Oxidoreductase</keyword>
<evidence type="ECO:0000256" key="1">
    <source>
        <dbReference type="ARBA" id="ARBA00009173"/>
    </source>
</evidence>
<keyword evidence="4 5" id="KW-0520">NAD</keyword>
<sequence>MDPVDTDKFRAKKTSAAADLRSTDLVNTLLYSGDRAKKRDQNIILAAVDQIINWGRLTSIWPVTSGLACCAIEMMAVSMSHYDLARFGSEVFRATPRQSELLFVAGTLSKRMAPRLKRLYEQMAEPKWVIAVGSCAISGGPFVDSYSVIKGVDQVIPVDIYIPGCPPRPEAWLYGFIQLRKLIKEEGIGIEWGFNK</sequence>
<dbReference type="NCBIfam" id="TIGR01957">
    <property type="entry name" value="nuoB_fam"/>
    <property type="match status" value="1"/>
</dbReference>
<dbReference type="NCBIfam" id="NF005012">
    <property type="entry name" value="PRK06411.1"/>
    <property type="match status" value="1"/>
</dbReference>
<dbReference type="GO" id="GO:0016491">
    <property type="term" value="F:oxidoreductase activity"/>
    <property type="evidence" value="ECO:0007669"/>
    <property type="project" value="UniProtKB-KW"/>
</dbReference>
<dbReference type="AlphaFoldDB" id="A0A811TAG5"/>
<dbReference type="Gene3D" id="3.40.50.12280">
    <property type="match status" value="1"/>
</dbReference>
<dbReference type="GO" id="GO:0048038">
    <property type="term" value="F:quinone binding"/>
    <property type="evidence" value="ECO:0007669"/>
    <property type="project" value="InterPro"/>
</dbReference>
<evidence type="ECO:0000313" key="8">
    <source>
        <dbReference type="Proteomes" id="UP000639006"/>
    </source>
</evidence>
<dbReference type="GO" id="GO:0045271">
    <property type="term" value="C:respiratory chain complex I"/>
    <property type="evidence" value="ECO:0007669"/>
    <property type="project" value="TreeGrafter"/>
</dbReference>
<name>A0A811TAG5_9EURY</name>
<protein>
    <submittedName>
        <fullName evidence="7">NAD(P)H-quinone oxidoreductase subunit K, chloroplastic</fullName>
        <ecNumber evidence="7">1.6.5.11</ecNumber>
    </submittedName>
</protein>
<keyword evidence="5" id="KW-0408">Iron</keyword>
<keyword evidence="3" id="KW-1278">Translocase</keyword>
<dbReference type="Proteomes" id="UP000639006">
    <property type="component" value="Unassembled WGS sequence"/>
</dbReference>
<comment type="similarity">
    <text evidence="1 5">Belongs to the complex I 20 kDa subunit family.</text>
</comment>
<gene>
    <name evidence="7" type="primary">ndhK</name>
    <name evidence="7" type="ORF">DIAAKJNI_00370</name>
</gene>
<dbReference type="GO" id="GO:0015990">
    <property type="term" value="P:electron transport coupled proton transport"/>
    <property type="evidence" value="ECO:0007669"/>
    <property type="project" value="TreeGrafter"/>
</dbReference>
<evidence type="ECO:0000256" key="3">
    <source>
        <dbReference type="ARBA" id="ARBA00022967"/>
    </source>
</evidence>
<accession>A0A811TAG5</accession>
<dbReference type="GO" id="GO:0009060">
    <property type="term" value="P:aerobic respiration"/>
    <property type="evidence" value="ECO:0007669"/>
    <property type="project" value="TreeGrafter"/>
</dbReference>
<dbReference type="SUPFAM" id="SSF56770">
    <property type="entry name" value="HydA/Nqo6-like"/>
    <property type="match status" value="1"/>
</dbReference>
<dbReference type="GO" id="GO:0051539">
    <property type="term" value="F:4 iron, 4 sulfur cluster binding"/>
    <property type="evidence" value="ECO:0007669"/>
    <property type="project" value="UniProtKB-KW"/>
</dbReference>
<dbReference type="PANTHER" id="PTHR11995:SF14">
    <property type="entry name" value="NADH DEHYDROGENASE [UBIQUINONE] IRON-SULFUR PROTEIN 7, MITOCHONDRIAL"/>
    <property type="match status" value="1"/>
</dbReference>
<dbReference type="GO" id="GO:0046872">
    <property type="term" value="F:metal ion binding"/>
    <property type="evidence" value="ECO:0007669"/>
    <property type="project" value="UniProtKB-KW"/>
</dbReference>
<reference evidence="7" key="1">
    <citation type="submission" date="2020-10" db="EMBL/GenBank/DDBJ databases">
        <authorList>
            <person name="Hahn C.J."/>
            <person name="Laso-Perez R."/>
            <person name="Vulcano F."/>
            <person name="Vaziourakis K.-M."/>
            <person name="Stokke R."/>
            <person name="Steen I.H."/>
            <person name="Teske A."/>
            <person name="Boetius A."/>
            <person name="Liebeke M."/>
            <person name="Amann R."/>
            <person name="Knittel K."/>
        </authorList>
    </citation>
    <scope>NUCLEOTIDE SEQUENCE</scope>
    <source>
        <strain evidence="7">Gfbio:e3339647-f889-4370-9287-4fb5cb688e4c:AG392M11_GoMArc1</strain>
    </source>
</reference>
<keyword evidence="2" id="KW-0813">Transport</keyword>
<comment type="caution">
    <text evidence="7">The sequence shown here is derived from an EMBL/GenBank/DDBJ whole genome shotgun (WGS) entry which is preliminary data.</text>
</comment>
<proteinExistence type="inferred from homology"/>
<keyword evidence="5" id="KW-0479">Metal-binding</keyword>
<evidence type="ECO:0000256" key="5">
    <source>
        <dbReference type="RuleBase" id="RU004464"/>
    </source>
</evidence>
<dbReference type="PANTHER" id="PTHR11995">
    <property type="entry name" value="NADH DEHYDROGENASE"/>
    <property type="match status" value="1"/>
</dbReference>
<organism evidence="7 8">
    <name type="scientific">Candidatus Argoarchaeum ethanivorans</name>
    <dbReference type="NCBI Taxonomy" id="2608793"/>
    <lineage>
        <taxon>Archaea</taxon>
        <taxon>Methanobacteriati</taxon>
        <taxon>Methanobacteriota</taxon>
        <taxon>Stenosarchaea group</taxon>
        <taxon>Methanomicrobia</taxon>
        <taxon>Methanosarcinales</taxon>
        <taxon>Methanosarcinales incertae sedis</taxon>
        <taxon>GOM Arc I cluster</taxon>
        <taxon>Candidatus Argoarchaeum</taxon>
    </lineage>
</organism>
<dbReference type="EC" id="1.6.5.11" evidence="7"/>
<evidence type="ECO:0000256" key="2">
    <source>
        <dbReference type="ARBA" id="ARBA00022448"/>
    </source>
</evidence>
<dbReference type="GO" id="GO:0008137">
    <property type="term" value="F:NADH dehydrogenase (ubiquinone) activity"/>
    <property type="evidence" value="ECO:0007669"/>
    <property type="project" value="InterPro"/>
</dbReference>
<keyword evidence="5" id="KW-0004">4Fe-4S</keyword>
<evidence type="ECO:0000256" key="4">
    <source>
        <dbReference type="ARBA" id="ARBA00023027"/>
    </source>
</evidence>
<evidence type="ECO:0000313" key="7">
    <source>
        <dbReference type="EMBL" id="CAD6492710.1"/>
    </source>
</evidence>
<dbReference type="Pfam" id="PF01058">
    <property type="entry name" value="Oxidored_q6"/>
    <property type="match status" value="1"/>
</dbReference>
<dbReference type="InterPro" id="IPR006138">
    <property type="entry name" value="NADH_UQ_OxRdtase_20Kd_su"/>
</dbReference>
<feature type="domain" description="NADH:ubiquinone oxidoreductase-like 20kDa subunit" evidence="6">
    <location>
        <begin position="69"/>
        <end position="178"/>
    </location>
</feature>
<dbReference type="EMBL" id="CAJHIQ010000018">
    <property type="protein sequence ID" value="CAD6492710.1"/>
    <property type="molecule type" value="Genomic_DNA"/>
</dbReference>
<evidence type="ECO:0000259" key="6">
    <source>
        <dbReference type="Pfam" id="PF01058"/>
    </source>
</evidence>
<dbReference type="InterPro" id="IPR006137">
    <property type="entry name" value="NADH_UbQ_OxRdtase-like_20kDa"/>
</dbReference>
<dbReference type="FunFam" id="3.40.50.12280:FF:000002">
    <property type="entry name" value="NADH-quinone oxidoreductase subunit B"/>
    <property type="match status" value="1"/>
</dbReference>
<dbReference type="HAMAP" id="MF_01356">
    <property type="entry name" value="NDH1_NuoB"/>
    <property type="match status" value="1"/>
</dbReference>
<keyword evidence="5" id="KW-0411">Iron-sulfur</keyword>